<evidence type="ECO:0000313" key="1">
    <source>
        <dbReference type="EMBL" id="BCB86765.1"/>
    </source>
</evidence>
<dbReference type="InterPro" id="IPR013785">
    <property type="entry name" value="Aldolase_TIM"/>
</dbReference>
<dbReference type="SUPFAM" id="SSF51391">
    <property type="entry name" value="Thiamin phosphate synthase"/>
    <property type="match status" value="1"/>
</dbReference>
<evidence type="ECO:0000313" key="2">
    <source>
        <dbReference type="Proteomes" id="UP000503011"/>
    </source>
</evidence>
<sequence length="65" mass="7053">MTPELSGLVVLTDRRMARGSLVETVAASVEGGARRVVLREKDMAPASARRWRPPCARCSRRSAAS</sequence>
<accession>A0A6F8YKV7</accession>
<dbReference type="AlphaFoldDB" id="A0A6F8YKV7"/>
<dbReference type="InterPro" id="IPR036206">
    <property type="entry name" value="ThiamineP_synth_sf"/>
</dbReference>
<protein>
    <submittedName>
        <fullName evidence="1">Uncharacterized protein</fullName>
    </submittedName>
</protein>
<dbReference type="Proteomes" id="UP000503011">
    <property type="component" value="Chromosome"/>
</dbReference>
<dbReference type="KEGG" id="psuu:Psuf_040780"/>
<name>A0A6F8YKV7_9ACTN</name>
<proteinExistence type="predicted"/>
<reference evidence="1 2" key="2">
    <citation type="submission" date="2020-03" db="EMBL/GenBank/DDBJ databases">
        <authorList>
            <person name="Ichikawa N."/>
            <person name="Kimura A."/>
            <person name="Kitahashi Y."/>
            <person name="Uohara A."/>
        </authorList>
    </citation>
    <scope>NUCLEOTIDE SEQUENCE [LARGE SCALE GENOMIC DNA]</scope>
    <source>
        <strain evidence="1 2">NBRC 105367</strain>
    </source>
</reference>
<reference evidence="1 2" key="1">
    <citation type="submission" date="2020-03" db="EMBL/GenBank/DDBJ databases">
        <title>Whole genome shotgun sequence of Phytohabitans suffuscus NBRC 105367.</title>
        <authorList>
            <person name="Komaki H."/>
            <person name="Tamura T."/>
        </authorList>
    </citation>
    <scope>NUCLEOTIDE SEQUENCE [LARGE SCALE GENOMIC DNA]</scope>
    <source>
        <strain evidence="1 2">NBRC 105367</strain>
    </source>
</reference>
<keyword evidence="2" id="KW-1185">Reference proteome</keyword>
<organism evidence="1 2">
    <name type="scientific">Phytohabitans suffuscus</name>
    <dbReference type="NCBI Taxonomy" id="624315"/>
    <lineage>
        <taxon>Bacteria</taxon>
        <taxon>Bacillati</taxon>
        <taxon>Actinomycetota</taxon>
        <taxon>Actinomycetes</taxon>
        <taxon>Micromonosporales</taxon>
        <taxon>Micromonosporaceae</taxon>
    </lineage>
</organism>
<gene>
    <name evidence="1" type="ORF">Psuf_040780</name>
</gene>
<dbReference type="EMBL" id="AP022871">
    <property type="protein sequence ID" value="BCB86765.1"/>
    <property type="molecule type" value="Genomic_DNA"/>
</dbReference>
<dbReference type="Gene3D" id="3.20.20.70">
    <property type="entry name" value="Aldolase class I"/>
    <property type="match status" value="1"/>
</dbReference>